<dbReference type="RefSeq" id="WP_120371476.1">
    <property type="nucleotide sequence ID" value="NZ_RAXU01000041.1"/>
</dbReference>
<evidence type="ECO:0000313" key="1">
    <source>
        <dbReference type="EMBL" id="RKG30058.1"/>
    </source>
</evidence>
<evidence type="ECO:0000313" key="2">
    <source>
        <dbReference type="Proteomes" id="UP000269001"/>
    </source>
</evidence>
<reference evidence="1 2" key="1">
    <citation type="submission" date="2018-09" db="EMBL/GenBank/DDBJ databases">
        <title>The draft genome of Acinetobacter spp. strains.</title>
        <authorList>
            <person name="Qin J."/>
            <person name="Feng Y."/>
            <person name="Zong Z."/>
        </authorList>
    </citation>
    <scope>NUCLEOTIDE SEQUENCE [LARGE SCALE GENOMIC DNA]</scope>
    <source>
        <strain evidence="1 2">WCHAc060096</strain>
    </source>
</reference>
<dbReference type="EMBL" id="RAXU01000041">
    <property type="protein sequence ID" value="RKG30058.1"/>
    <property type="molecule type" value="Genomic_DNA"/>
</dbReference>
<organism evidence="1 2">
    <name type="scientific">Acinetobacter guerrae</name>
    <dbReference type="NCBI Taxonomy" id="1843371"/>
    <lineage>
        <taxon>Bacteria</taxon>
        <taxon>Pseudomonadati</taxon>
        <taxon>Pseudomonadota</taxon>
        <taxon>Gammaproteobacteria</taxon>
        <taxon>Moraxellales</taxon>
        <taxon>Moraxellaceae</taxon>
        <taxon>Acinetobacter</taxon>
    </lineage>
</organism>
<accession>A0A3A8E7D9</accession>
<sequence>MKTTVIDFTLSSLIALLEHEGIDLSSVKISLKNDSTDESLTEGMLVDLIEKAKKDLEQIQNESTRLDFLLENRIRVEKWNTSPSTQYYFVMNEDDESIAKEVDGRDAIDAAIKIFEEESND</sequence>
<dbReference type="Proteomes" id="UP000269001">
    <property type="component" value="Unassembled WGS sequence"/>
</dbReference>
<name>A0A3A8E7D9_9GAMM</name>
<keyword evidence="2" id="KW-1185">Reference proteome</keyword>
<gene>
    <name evidence="1" type="ORF">D7V21_16610</name>
</gene>
<dbReference type="AlphaFoldDB" id="A0A3A8E7D9"/>
<comment type="caution">
    <text evidence="1">The sequence shown here is derived from an EMBL/GenBank/DDBJ whole genome shotgun (WGS) entry which is preliminary data.</text>
</comment>
<protein>
    <submittedName>
        <fullName evidence="1">Uncharacterized protein</fullName>
    </submittedName>
</protein>
<proteinExistence type="predicted"/>